<accession>A0A265UPQ0</accession>
<gene>
    <name evidence="1" type="ORF">CA834_12745</name>
</gene>
<dbReference type="AlphaFoldDB" id="A0A265UPQ0"/>
<dbReference type="Pfam" id="PF09697">
    <property type="entry name" value="Porph_ging"/>
    <property type="match status" value="1"/>
</dbReference>
<evidence type="ECO:0000313" key="1">
    <source>
        <dbReference type="EMBL" id="OZV67182.1"/>
    </source>
</evidence>
<proteinExistence type="predicted"/>
<evidence type="ECO:0000313" key="2">
    <source>
        <dbReference type="Proteomes" id="UP000216840"/>
    </source>
</evidence>
<dbReference type="Proteomes" id="UP000216840">
    <property type="component" value="Unassembled WGS sequence"/>
</dbReference>
<sequence length="285" mass="33122">MKPMLLKISILVLTLSVFSIHQPPVQEFQGQAVYFSKTKMDLGRWGARFSEAQKKQMKERLKSQLEKTYILTFNKEESLFYEDEQLDAMSGATNSWGKNFAAGESYKNVKTNTQIQDQEFYGKQFLVKDKLQDIQWTMGKESRQIGNYMCFKATAIIPTEELTWYTFDWNELRNQEREKKIADSLRAIGEEPKEEIPMTMVEAWYTPQIPVSHGPLEYWGLPGLILEVSAGNTTMLCSKITLNPAEKVKIEPPSKGKEITKKEYKKTIISKMQEFRDSRGRRRRS</sequence>
<dbReference type="EMBL" id="NGJN01000007">
    <property type="protein sequence ID" value="OZV67182.1"/>
    <property type="molecule type" value="Genomic_DNA"/>
</dbReference>
<reference evidence="1 2" key="1">
    <citation type="submission" date="2017-05" db="EMBL/GenBank/DDBJ databases">
        <title>The draft genome sequence of Idiomarina salinarum WNB302.</title>
        <authorList>
            <person name="Sun Y."/>
            <person name="Chen B."/>
            <person name="Du Z."/>
        </authorList>
    </citation>
    <scope>NUCLEOTIDE SEQUENCE [LARGE SCALE GENOMIC DNA]</scope>
    <source>
        <strain evidence="1 2">WNB302</strain>
    </source>
</reference>
<protein>
    <submittedName>
        <fullName evidence="1">Ribonuclease Z</fullName>
    </submittedName>
</protein>
<dbReference type="OrthoDB" id="1068986at2"/>
<dbReference type="InterPro" id="IPR005901">
    <property type="entry name" value="GLPGLI"/>
</dbReference>
<comment type="caution">
    <text evidence="1">The sequence shown here is derived from an EMBL/GenBank/DDBJ whole genome shotgun (WGS) entry which is preliminary data.</text>
</comment>
<dbReference type="NCBIfam" id="TIGR01200">
    <property type="entry name" value="GLPGLI"/>
    <property type="match status" value="1"/>
</dbReference>
<name>A0A265UPQ0_9FLAO</name>
<dbReference type="RefSeq" id="WP_094969103.1">
    <property type="nucleotide sequence ID" value="NZ_NGJN01000007.1"/>
</dbReference>
<organism evidence="1 2">
    <name type="scientific">Winogradskyella aurantia</name>
    <dbReference type="NCBI Taxonomy" id="1915063"/>
    <lineage>
        <taxon>Bacteria</taxon>
        <taxon>Pseudomonadati</taxon>
        <taxon>Bacteroidota</taxon>
        <taxon>Flavobacteriia</taxon>
        <taxon>Flavobacteriales</taxon>
        <taxon>Flavobacteriaceae</taxon>
        <taxon>Winogradskyella</taxon>
    </lineage>
</organism>
<keyword evidence="2" id="KW-1185">Reference proteome</keyword>